<evidence type="ECO:0000256" key="5">
    <source>
        <dbReference type="ARBA" id="ARBA00022448"/>
    </source>
</evidence>
<dbReference type="InterPro" id="IPR014312">
    <property type="entry name" value="Succ_DH_anchor"/>
</dbReference>
<evidence type="ECO:0000256" key="1">
    <source>
        <dbReference type="ARBA" id="ARBA00001971"/>
    </source>
</evidence>
<dbReference type="GO" id="GO:0046872">
    <property type="term" value="F:metal ion binding"/>
    <property type="evidence" value="ECO:0007669"/>
    <property type="project" value="UniProtKB-KW"/>
</dbReference>
<dbReference type="InterPro" id="IPR000701">
    <property type="entry name" value="SuccDH_FuR_B_TM-su"/>
</dbReference>
<feature type="transmembrane region" description="Helical" evidence="14">
    <location>
        <begin position="28"/>
        <end position="48"/>
    </location>
</feature>
<keyword evidence="10" id="KW-0249">Electron transport</keyword>
<comment type="cofactor">
    <cofactor evidence="1">
        <name>heme</name>
        <dbReference type="ChEBI" id="CHEBI:30413"/>
    </cofactor>
</comment>
<keyword evidence="7" id="KW-0349">Heme</keyword>
<evidence type="ECO:0000256" key="8">
    <source>
        <dbReference type="ARBA" id="ARBA00022692"/>
    </source>
</evidence>
<evidence type="ECO:0000256" key="14">
    <source>
        <dbReference type="SAM" id="Phobius"/>
    </source>
</evidence>
<dbReference type="GO" id="GO:0020037">
    <property type="term" value="F:heme binding"/>
    <property type="evidence" value="ECO:0007669"/>
    <property type="project" value="InterPro"/>
</dbReference>
<dbReference type="AlphaFoldDB" id="A0A380T8F2"/>
<sequence>MELRSSLGRARGLGSAKEGIGHWWAQRVTAIALVPLAIWFVLAAISLLGADYATFAAWIGTFGNALLMALLVIVLFYHAHLGMQVVIEDYVSGHAALITTLLIVRFALFALAVSCLLAIVLVALKG</sequence>
<keyword evidence="12" id="KW-0408">Iron</keyword>
<accession>A0A380T8F2</accession>
<evidence type="ECO:0000256" key="4">
    <source>
        <dbReference type="ARBA" id="ARBA00005163"/>
    </source>
</evidence>
<dbReference type="CDD" id="cd03495">
    <property type="entry name" value="SQR_TypeC_SdhD_like"/>
    <property type="match status" value="1"/>
</dbReference>
<feature type="transmembrane region" description="Helical" evidence="14">
    <location>
        <begin position="55"/>
        <end position="77"/>
    </location>
</feature>
<evidence type="ECO:0000256" key="12">
    <source>
        <dbReference type="ARBA" id="ARBA00023004"/>
    </source>
</evidence>
<dbReference type="Gene3D" id="1.20.1300.10">
    <property type="entry name" value="Fumarate reductase/succinate dehydrogenase, transmembrane subunit"/>
    <property type="match status" value="1"/>
</dbReference>
<dbReference type="InterPro" id="IPR034804">
    <property type="entry name" value="SQR/QFR_C/D"/>
</dbReference>
<dbReference type="NCBIfam" id="TIGR02968">
    <property type="entry name" value="succ_dehyd_anc"/>
    <property type="match status" value="1"/>
</dbReference>
<evidence type="ECO:0000256" key="2">
    <source>
        <dbReference type="ARBA" id="ARBA00004050"/>
    </source>
</evidence>
<evidence type="ECO:0000256" key="11">
    <source>
        <dbReference type="ARBA" id="ARBA00022989"/>
    </source>
</evidence>
<comment type="pathway">
    <text evidence="4">Carbohydrate metabolism; tricarboxylic acid cycle.</text>
</comment>
<evidence type="ECO:0000256" key="6">
    <source>
        <dbReference type="ARBA" id="ARBA00022532"/>
    </source>
</evidence>
<dbReference type="SUPFAM" id="SSF81343">
    <property type="entry name" value="Fumarate reductase respiratory complex transmembrane subunits"/>
    <property type="match status" value="1"/>
</dbReference>
<protein>
    <submittedName>
        <fullName evidence="15">Putative Succinate dehydrogenase, hydrophobic membrane anchor protein</fullName>
    </submittedName>
</protein>
<keyword evidence="8 14" id="KW-0812">Transmembrane</keyword>
<comment type="function">
    <text evidence="2">Membrane-anchoring subunit of succinate dehydrogenase (SDH).</text>
</comment>
<name>A0A380T8F2_9ZZZZ</name>
<evidence type="ECO:0000256" key="13">
    <source>
        <dbReference type="ARBA" id="ARBA00023136"/>
    </source>
</evidence>
<dbReference type="EMBL" id="UIDG01000026">
    <property type="protein sequence ID" value="SUS04193.1"/>
    <property type="molecule type" value="Genomic_DNA"/>
</dbReference>
<reference evidence="15" key="1">
    <citation type="submission" date="2018-07" db="EMBL/GenBank/DDBJ databases">
        <authorList>
            <person name="Quirk P.G."/>
            <person name="Krulwich T.A."/>
        </authorList>
    </citation>
    <scope>NUCLEOTIDE SEQUENCE</scope>
</reference>
<keyword evidence="11 14" id="KW-1133">Transmembrane helix</keyword>
<evidence type="ECO:0000256" key="3">
    <source>
        <dbReference type="ARBA" id="ARBA00004141"/>
    </source>
</evidence>
<evidence type="ECO:0000313" key="15">
    <source>
        <dbReference type="EMBL" id="SUS04193.1"/>
    </source>
</evidence>
<dbReference type="Pfam" id="PF01127">
    <property type="entry name" value="Sdh_cyt"/>
    <property type="match status" value="1"/>
</dbReference>
<organism evidence="15">
    <name type="scientific">metagenome</name>
    <dbReference type="NCBI Taxonomy" id="256318"/>
    <lineage>
        <taxon>unclassified sequences</taxon>
        <taxon>metagenomes</taxon>
    </lineage>
</organism>
<keyword evidence="6" id="KW-0816">Tricarboxylic acid cycle</keyword>
<dbReference type="GO" id="GO:0006099">
    <property type="term" value="P:tricarboxylic acid cycle"/>
    <property type="evidence" value="ECO:0007669"/>
    <property type="project" value="UniProtKB-UniPathway"/>
</dbReference>
<evidence type="ECO:0000256" key="10">
    <source>
        <dbReference type="ARBA" id="ARBA00022982"/>
    </source>
</evidence>
<proteinExistence type="predicted"/>
<evidence type="ECO:0000256" key="7">
    <source>
        <dbReference type="ARBA" id="ARBA00022617"/>
    </source>
</evidence>
<comment type="subcellular location">
    <subcellularLocation>
        <location evidence="3">Membrane</location>
        <topology evidence="3">Multi-pass membrane protein</topology>
    </subcellularLocation>
</comment>
<gene>
    <name evidence="15" type="ORF">DF3PB_1210007</name>
</gene>
<dbReference type="GO" id="GO:0016020">
    <property type="term" value="C:membrane"/>
    <property type="evidence" value="ECO:0007669"/>
    <property type="project" value="UniProtKB-SubCell"/>
</dbReference>
<keyword evidence="9" id="KW-0479">Metal-binding</keyword>
<keyword evidence="5" id="KW-0813">Transport</keyword>
<feature type="transmembrane region" description="Helical" evidence="14">
    <location>
        <begin position="97"/>
        <end position="124"/>
    </location>
</feature>
<evidence type="ECO:0000256" key="9">
    <source>
        <dbReference type="ARBA" id="ARBA00022723"/>
    </source>
</evidence>
<keyword evidence="13 14" id="KW-0472">Membrane</keyword>
<dbReference type="UniPathway" id="UPA00223"/>